<dbReference type="Proteomes" id="UP000501168">
    <property type="component" value="Chromosome"/>
</dbReference>
<evidence type="ECO:0000256" key="4">
    <source>
        <dbReference type="ARBA" id="ARBA00023163"/>
    </source>
</evidence>
<dbReference type="PANTHER" id="PTHR30346">
    <property type="entry name" value="TRANSCRIPTIONAL DUAL REGULATOR HCAR-RELATED"/>
    <property type="match status" value="1"/>
</dbReference>
<dbReference type="FunCoup" id="A0A6G9IBM7">
    <property type="interactions" value="88"/>
</dbReference>
<protein>
    <submittedName>
        <fullName evidence="6">LysR family transcriptional regulator</fullName>
    </submittedName>
</protein>
<dbReference type="InterPro" id="IPR036388">
    <property type="entry name" value="WH-like_DNA-bd_sf"/>
</dbReference>
<accession>A0A6G9IBM7</accession>
<sequence length="298" mass="33151">MNLKQLKYFCQIVESGSAALAAEQLFIAPTAISMQLSQLEALLGAELFDRSKRPMELTSLGRYLYPRAKEQLRQLSRLEAETKDVASGKRGWLSIGFTRSTIVSLLPEALRLFRESHPNVHLELVEALSEYQIDHLKNSKIDIGISRFIGNRTAQAEFDETILIKEPFVVALPIGHHLAKKETLTLEELSAIPLITYPKDIKTNFNQLMASTIHSTGNYVPVAYEAVEIHTALGLVGAGLGMTFVGHSVAKNNRTDVAFISVANFPISTTVVAYTRKNEINPLVNKFLLILKKVSLQY</sequence>
<dbReference type="InParanoid" id="A0A6G9IBM7"/>
<reference evidence="6 7" key="1">
    <citation type="submission" date="2020-03" db="EMBL/GenBank/DDBJ databases">
        <title>Complete genome sequence of Orbus sp. IPMB12 (BCRC 80908).</title>
        <authorList>
            <person name="Lo W.-S."/>
            <person name="Chang T.-H."/>
            <person name="Kuo C.-H."/>
        </authorList>
    </citation>
    <scope>NUCLEOTIDE SEQUENCE [LARGE SCALE GENOMIC DNA]</scope>
    <source>
        <strain evidence="6 7">IPMB12</strain>
    </source>
</reference>
<dbReference type="InterPro" id="IPR005119">
    <property type="entry name" value="LysR_subst-bd"/>
</dbReference>
<dbReference type="Pfam" id="PF03466">
    <property type="entry name" value="LysR_substrate"/>
    <property type="match status" value="1"/>
</dbReference>
<proteinExistence type="inferred from homology"/>
<keyword evidence="2" id="KW-0805">Transcription regulation</keyword>
<dbReference type="Pfam" id="PF00126">
    <property type="entry name" value="HTH_1"/>
    <property type="match status" value="1"/>
</dbReference>
<dbReference type="PANTHER" id="PTHR30346:SF17">
    <property type="entry name" value="LYSR FAMILY TRANSCRIPTIONAL REGULATOR"/>
    <property type="match status" value="1"/>
</dbReference>
<dbReference type="GO" id="GO:0003677">
    <property type="term" value="F:DNA binding"/>
    <property type="evidence" value="ECO:0007669"/>
    <property type="project" value="UniProtKB-KW"/>
</dbReference>
<dbReference type="EMBL" id="CP050253">
    <property type="protein sequence ID" value="QIQ21631.1"/>
    <property type="molecule type" value="Genomic_DNA"/>
</dbReference>
<evidence type="ECO:0000313" key="6">
    <source>
        <dbReference type="EMBL" id="QIQ21631.1"/>
    </source>
</evidence>
<dbReference type="Gene3D" id="3.40.190.10">
    <property type="entry name" value="Periplasmic binding protein-like II"/>
    <property type="match status" value="2"/>
</dbReference>
<evidence type="ECO:0000313" key="7">
    <source>
        <dbReference type="Proteomes" id="UP000501168"/>
    </source>
</evidence>
<dbReference type="SUPFAM" id="SSF46785">
    <property type="entry name" value="Winged helix' DNA-binding domain"/>
    <property type="match status" value="1"/>
</dbReference>
<keyword evidence="7" id="KW-1185">Reference proteome</keyword>
<dbReference type="CDD" id="cd08414">
    <property type="entry name" value="PBP2_LTTR_aromatics_like"/>
    <property type="match status" value="1"/>
</dbReference>
<dbReference type="AlphaFoldDB" id="A0A6G9IBM7"/>
<dbReference type="InterPro" id="IPR036390">
    <property type="entry name" value="WH_DNA-bd_sf"/>
</dbReference>
<evidence type="ECO:0000256" key="2">
    <source>
        <dbReference type="ARBA" id="ARBA00023015"/>
    </source>
</evidence>
<comment type="similarity">
    <text evidence="1">Belongs to the LysR transcriptional regulatory family.</text>
</comment>
<dbReference type="GO" id="GO:0032993">
    <property type="term" value="C:protein-DNA complex"/>
    <property type="evidence" value="ECO:0007669"/>
    <property type="project" value="TreeGrafter"/>
</dbReference>
<dbReference type="PROSITE" id="PS50931">
    <property type="entry name" value="HTH_LYSR"/>
    <property type="match status" value="1"/>
</dbReference>
<keyword evidence="3" id="KW-0238">DNA-binding</keyword>
<dbReference type="FunFam" id="1.10.10.10:FF:000001">
    <property type="entry name" value="LysR family transcriptional regulator"/>
    <property type="match status" value="1"/>
</dbReference>
<dbReference type="RefSeq" id="WP_166916633.1">
    <property type="nucleotide sequence ID" value="NZ_CP050253.1"/>
</dbReference>
<organism evidence="6 7">
    <name type="scientific">Zophobihabitans entericus</name>
    <dbReference type="NCBI Taxonomy" id="1635327"/>
    <lineage>
        <taxon>Bacteria</taxon>
        <taxon>Pseudomonadati</taxon>
        <taxon>Pseudomonadota</taxon>
        <taxon>Gammaproteobacteria</taxon>
        <taxon>Orbales</taxon>
        <taxon>Orbaceae</taxon>
        <taxon>Zophobihabitans</taxon>
    </lineage>
</organism>
<dbReference type="Gene3D" id="1.10.10.10">
    <property type="entry name" value="Winged helix-like DNA-binding domain superfamily/Winged helix DNA-binding domain"/>
    <property type="match status" value="1"/>
</dbReference>
<dbReference type="SUPFAM" id="SSF53850">
    <property type="entry name" value="Periplasmic binding protein-like II"/>
    <property type="match status" value="1"/>
</dbReference>
<gene>
    <name evidence="6" type="ORF">IPMB12_08010</name>
</gene>
<evidence type="ECO:0000256" key="3">
    <source>
        <dbReference type="ARBA" id="ARBA00023125"/>
    </source>
</evidence>
<keyword evidence="4" id="KW-0804">Transcription</keyword>
<name>A0A6G9IBM7_9GAMM</name>
<evidence type="ECO:0000256" key="1">
    <source>
        <dbReference type="ARBA" id="ARBA00009437"/>
    </source>
</evidence>
<dbReference type="GO" id="GO:0003700">
    <property type="term" value="F:DNA-binding transcription factor activity"/>
    <property type="evidence" value="ECO:0007669"/>
    <property type="project" value="InterPro"/>
</dbReference>
<feature type="domain" description="HTH lysR-type" evidence="5">
    <location>
        <begin position="1"/>
        <end position="58"/>
    </location>
</feature>
<dbReference type="InterPro" id="IPR000847">
    <property type="entry name" value="LysR_HTH_N"/>
</dbReference>
<evidence type="ECO:0000259" key="5">
    <source>
        <dbReference type="PROSITE" id="PS50931"/>
    </source>
</evidence>
<dbReference type="KEGG" id="orb:IPMB12_08010"/>